<dbReference type="EMBL" id="KQ965820">
    <property type="protein sequence ID" value="KXS10538.1"/>
    <property type="molecule type" value="Genomic_DNA"/>
</dbReference>
<feature type="compositionally biased region" description="Polar residues" evidence="1">
    <location>
        <begin position="1"/>
        <end position="17"/>
    </location>
</feature>
<accession>A0A139A1N3</accession>
<proteinExistence type="predicted"/>
<dbReference type="AlphaFoldDB" id="A0A139A1N3"/>
<feature type="region of interest" description="Disordered" evidence="1">
    <location>
        <begin position="1"/>
        <end position="39"/>
    </location>
</feature>
<evidence type="ECO:0000256" key="1">
    <source>
        <dbReference type="SAM" id="MobiDB-lite"/>
    </source>
</evidence>
<sequence length="111" mass="12553">MSSMRQSNIPRTRSQPIALSHLRSRGTASTRGARRLTGKDEKCVTNALVPNEHGPEVNCSEASGMGWADVEAWKREVAMRKEKFAEMKRLAEMEALEASALLRRWNKLQRT</sequence>
<keyword evidence="3" id="KW-1185">Reference proteome</keyword>
<gene>
    <name evidence="2" type="ORF">M427DRAFT_61902</name>
</gene>
<reference evidence="2 3" key="1">
    <citation type="journal article" date="2015" name="Genome Biol. Evol.">
        <title>Phylogenomic analyses indicate that early fungi evolved digesting cell walls of algal ancestors of land plants.</title>
        <authorList>
            <person name="Chang Y."/>
            <person name="Wang S."/>
            <person name="Sekimoto S."/>
            <person name="Aerts A.L."/>
            <person name="Choi C."/>
            <person name="Clum A."/>
            <person name="LaButti K.M."/>
            <person name="Lindquist E.A."/>
            <person name="Yee Ngan C."/>
            <person name="Ohm R.A."/>
            <person name="Salamov A.A."/>
            <person name="Grigoriev I.V."/>
            <person name="Spatafora J.W."/>
            <person name="Berbee M.L."/>
        </authorList>
    </citation>
    <scope>NUCLEOTIDE SEQUENCE [LARGE SCALE GENOMIC DNA]</scope>
    <source>
        <strain evidence="2 3">JEL478</strain>
    </source>
</reference>
<evidence type="ECO:0000313" key="2">
    <source>
        <dbReference type="EMBL" id="KXS10538.1"/>
    </source>
</evidence>
<protein>
    <submittedName>
        <fullName evidence="2">Uncharacterized protein</fullName>
    </submittedName>
</protein>
<evidence type="ECO:0000313" key="3">
    <source>
        <dbReference type="Proteomes" id="UP000070544"/>
    </source>
</evidence>
<organism evidence="2 3">
    <name type="scientific">Gonapodya prolifera (strain JEL478)</name>
    <name type="common">Monoblepharis prolifera</name>
    <dbReference type="NCBI Taxonomy" id="1344416"/>
    <lineage>
        <taxon>Eukaryota</taxon>
        <taxon>Fungi</taxon>
        <taxon>Fungi incertae sedis</taxon>
        <taxon>Chytridiomycota</taxon>
        <taxon>Chytridiomycota incertae sedis</taxon>
        <taxon>Monoblepharidomycetes</taxon>
        <taxon>Monoblepharidales</taxon>
        <taxon>Gonapodyaceae</taxon>
        <taxon>Gonapodya</taxon>
    </lineage>
</organism>
<name>A0A139A1N3_GONPJ</name>
<dbReference type="Proteomes" id="UP000070544">
    <property type="component" value="Unassembled WGS sequence"/>
</dbReference>